<dbReference type="OrthoDB" id="5186094at2"/>
<organism evidence="2 3">
    <name type="scientific">Microbacterium sorbitolivorans</name>
    <dbReference type="NCBI Taxonomy" id="1867410"/>
    <lineage>
        <taxon>Bacteria</taxon>
        <taxon>Bacillati</taxon>
        <taxon>Actinomycetota</taxon>
        <taxon>Actinomycetes</taxon>
        <taxon>Micrococcales</taxon>
        <taxon>Microbacteriaceae</taxon>
        <taxon>Microbacterium</taxon>
    </lineage>
</organism>
<comment type="caution">
    <text evidence="2">The sequence shown here is derived from an EMBL/GenBank/DDBJ whole genome shotgun (WGS) entry which is preliminary data.</text>
</comment>
<dbReference type="InterPro" id="IPR011989">
    <property type="entry name" value="ARM-like"/>
</dbReference>
<evidence type="ECO:0000256" key="1">
    <source>
        <dbReference type="SAM" id="MobiDB-lite"/>
    </source>
</evidence>
<accession>A0A367Y8C8</accession>
<feature type="compositionally biased region" description="Low complexity" evidence="1">
    <location>
        <begin position="1"/>
        <end position="14"/>
    </location>
</feature>
<protein>
    <submittedName>
        <fullName evidence="2">DUF4303 domain-containing protein</fullName>
    </submittedName>
</protein>
<dbReference type="InterPro" id="IPR016024">
    <property type="entry name" value="ARM-type_fold"/>
</dbReference>
<gene>
    <name evidence="2" type="ORF">DTO57_04495</name>
</gene>
<dbReference type="EMBL" id="QORO01000001">
    <property type="protein sequence ID" value="RCK61879.1"/>
    <property type="molecule type" value="Genomic_DNA"/>
</dbReference>
<keyword evidence="3" id="KW-1185">Reference proteome</keyword>
<name>A0A367Y8C8_9MICO</name>
<proteinExistence type="predicted"/>
<dbReference type="AlphaFoldDB" id="A0A367Y8C8"/>
<dbReference type="Proteomes" id="UP000253508">
    <property type="component" value="Unassembled WGS sequence"/>
</dbReference>
<dbReference type="SUPFAM" id="SSF48371">
    <property type="entry name" value="ARM repeat"/>
    <property type="match status" value="1"/>
</dbReference>
<feature type="region of interest" description="Disordered" evidence="1">
    <location>
        <begin position="1"/>
        <end position="28"/>
    </location>
</feature>
<evidence type="ECO:0000313" key="2">
    <source>
        <dbReference type="EMBL" id="RCK61879.1"/>
    </source>
</evidence>
<sequence>MPRASRPRAIARASVVPNPAKGSNTTPPARLQFRITSSTIDCSMCTLSSAPVGSSSRNCAWVASSREGRGRGMTGSVPVAATRTRYPARMATVRTRNINWREIEEAAAEQLVHAVREVREESPDENIHGAVFHAFYGDGESIRWPMVAVGTEETLAEMVDDGDDDASLRWSGPDFEYNVDPTGELDELASRVEKAAAASGDFDKWVRVYERFQKCFPKAAKLARKQLVADKAVGKAFIAVAMDEAEELVPPSLTKAQLRMHFPHYDAEEMERIRLAALPVEQRIAELLPAAVLSDFEGPLVEEYDDLLVACGAAAIPSLVSVVRGEQYPEGSLTAARILAEINITTPEAVDALYDLMRNEDADINARSWAAAALGRLERSDLILAIVPDLPAEVVTRGIHGPIGPFRDHGAHRSLDYGPLETALREYPHLEPEFEKIMTRGSTYCRLDRDEIPTAKAGLESPWGVIRNHASFSLKVRDVLK</sequence>
<dbReference type="Gene3D" id="1.25.10.10">
    <property type="entry name" value="Leucine-rich Repeat Variant"/>
    <property type="match status" value="1"/>
</dbReference>
<evidence type="ECO:0000313" key="3">
    <source>
        <dbReference type="Proteomes" id="UP000253508"/>
    </source>
</evidence>
<reference evidence="2 3" key="1">
    <citation type="submission" date="2018-07" db="EMBL/GenBank/DDBJ databases">
        <title>Microbacterium endoborsara sp. nov., a novel actinobacterium isolated from Borszczowia aralocaspica.</title>
        <authorList>
            <person name="An D."/>
        </authorList>
    </citation>
    <scope>NUCLEOTIDE SEQUENCE [LARGE SCALE GENOMIC DNA]</scope>
    <source>
        <strain evidence="2 3">C1.15228</strain>
    </source>
</reference>